<evidence type="ECO:0000256" key="2">
    <source>
        <dbReference type="ARBA" id="ARBA00022487"/>
    </source>
</evidence>
<evidence type="ECO:0000313" key="10">
    <source>
        <dbReference type="Proteomes" id="UP000799770"/>
    </source>
</evidence>
<name>A0A6A5ZJP5_9PLEO</name>
<evidence type="ECO:0000256" key="1">
    <source>
        <dbReference type="ARBA" id="ARBA00006249"/>
    </source>
</evidence>
<evidence type="ECO:0000256" key="7">
    <source>
        <dbReference type="ARBA" id="ARBA00023157"/>
    </source>
</evidence>
<dbReference type="GO" id="GO:0046872">
    <property type="term" value="F:metal ion binding"/>
    <property type="evidence" value="ECO:0007669"/>
    <property type="project" value="UniProtKB-KW"/>
</dbReference>
<dbReference type="InterPro" id="IPR011118">
    <property type="entry name" value="Tannase/feruloyl_esterase"/>
</dbReference>
<keyword evidence="10" id="KW-1185">Reference proteome</keyword>
<reference evidence="9" key="1">
    <citation type="journal article" date="2020" name="Stud. Mycol.">
        <title>101 Dothideomycetes genomes: a test case for predicting lifestyles and emergence of pathogens.</title>
        <authorList>
            <person name="Haridas S."/>
            <person name="Albert R."/>
            <person name="Binder M."/>
            <person name="Bloem J."/>
            <person name="Labutti K."/>
            <person name="Salamov A."/>
            <person name="Andreopoulos B."/>
            <person name="Baker S."/>
            <person name="Barry K."/>
            <person name="Bills G."/>
            <person name="Bluhm B."/>
            <person name="Cannon C."/>
            <person name="Castanera R."/>
            <person name="Culley D."/>
            <person name="Daum C."/>
            <person name="Ezra D."/>
            <person name="Gonzalez J."/>
            <person name="Henrissat B."/>
            <person name="Kuo A."/>
            <person name="Liang C."/>
            <person name="Lipzen A."/>
            <person name="Lutzoni F."/>
            <person name="Magnuson J."/>
            <person name="Mondo S."/>
            <person name="Nolan M."/>
            <person name="Ohm R."/>
            <person name="Pangilinan J."/>
            <person name="Park H.-J."/>
            <person name="Ramirez L."/>
            <person name="Alfaro M."/>
            <person name="Sun H."/>
            <person name="Tritt A."/>
            <person name="Yoshinaga Y."/>
            <person name="Zwiers L.-H."/>
            <person name="Turgeon B."/>
            <person name="Goodwin S."/>
            <person name="Spatafora J."/>
            <person name="Crous P."/>
            <person name="Grigoriev I."/>
        </authorList>
    </citation>
    <scope>NUCLEOTIDE SEQUENCE</scope>
    <source>
        <strain evidence="9">CBS 627.86</strain>
    </source>
</reference>
<dbReference type="Gene3D" id="3.40.50.1820">
    <property type="entry name" value="alpha/beta hydrolase"/>
    <property type="match status" value="1"/>
</dbReference>
<dbReference type="EMBL" id="ML977315">
    <property type="protein sequence ID" value="KAF2119505.1"/>
    <property type="molecule type" value="Genomic_DNA"/>
</dbReference>
<proteinExistence type="inferred from homology"/>
<evidence type="ECO:0000313" key="9">
    <source>
        <dbReference type="EMBL" id="KAF2119505.1"/>
    </source>
</evidence>
<organism evidence="9 10">
    <name type="scientific">Lophiotrema nucula</name>
    <dbReference type="NCBI Taxonomy" id="690887"/>
    <lineage>
        <taxon>Eukaryota</taxon>
        <taxon>Fungi</taxon>
        <taxon>Dikarya</taxon>
        <taxon>Ascomycota</taxon>
        <taxon>Pezizomycotina</taxon>
        <taxon>Dothideomycetes</taxon>
        <taxon>Pleosporomycetidae</taxon>
        <taxon>Pleosporales</taxon>
        <taxon>Lophiotremataceae</taxon>
        <taxon>Lophiotrema</taxon>
    </lineage>
</organism>
<feature type="signal peptide" evidence="8">
    <location>
        <begin position="1"/>
        <end position="25"/>
    </location>
</feature>
<dbReference type="GO" id="GO:0030600">
    <property type="term" value="F:feruloyl esterase activity"/>
    <property type="evidence" value="ECO:0007669"/>
    <property type="project" value="UniProtKB-ARBA"/>
</dbReference>
<evidence type="ECO:0000256" key="6">
    <source>
        <dbReference type="ARBA" id="ARBA00022837"/>
    </source>
</evidence>
<evidence type="ECO:0000256" key="3">
    <source>
        <dbReference type="ARBA" id="ARBA00022723"/>
    </source>
</evidence>
<keyword evidence="5 8" id="KW-0378">Hydrolase</keyword>
<keyword evidence="4 8" id="KW-0732">Signal</keyword>
<accession>A0A6A5ZJP5</accession>
<comment type="similarity">
    <text evidence="1 8">Belongs to the tannase family.</text>
</comment>
<keyword evidence="2" id="KW-0719">Serine esterase</keyword>
<evidence type="ECO:0000256" key="4">
    <source>
        <dbReference type="ARBA" id="ARBA00022729"/>
    </source>
</evidence>
<dbReference type="Pfam" id="PF07519">
    <property type="entry name" value="Tannase"/>
    <property type="match status" value="1"/>
</dbReference>
<dbReference type="OrthoDB" id="3039123at2759"/>
<keyword evidence="6" id="KW-0106">Calcium</keyword>
<sequence length="569" mass="62317">MRNYALLGWVASGAALVINSTTSLADLCTVSYVISVLPGIQDIGATIDATSVTVNAVYGAVSTGQASFPDYTYDYCEVNFAYSHDGTGDRVQVVYWMPAPANFKDRYQTQGGAGYATTLPNTRGAGVSYGAATGGTDGGFGSFSTNFDAVALNAGGSGFNQDLVQMFAYQGAGECTLVGKYFTNNFYAMGGRKLYTYYQGCSEGGRSAWSQAQRYGEMYDGIIIGAPAMRYGQQQVLHIYSNVVEHTMDYYPMPCELQLIRSEIIANCDGLDGKVDGVISRSDLCLLNYNLNDTLGMPFDCYSNNRGNVTQQGIDLARKILDGIYDSDGKHVWMSYQAGGAWDDATTTYNWNTNQWELSIASKAGEWIARFLNEEVGATTIPNLDNVTYDTIRDWMNEGMWKFPDLMTNNPNLTTMRDAGHKILVYHGEADTSVPTGSSVRFHESIRNFMYPGLSMDESNAELSDFLQLYLVPGAAHCAPSGDQANGPYPQTNMGVMIDWVENGKTPTTLNATHLGGDSIGANAQLCQWPKRPLWTDNGAMQTCVFDQESYETWIYDINAFPSLIDPLY</sequence>
<keyword evidence="7" id="KW-1015">Disulfide bond</keyword>
<dbReference type="InterPro" id="IPR029058">
    <property type="entry name" value="AB_hydrolase_fold"/>
</dbReference>
<dbReference type="EC" id="3.1.1.-" evidence="8"/>
<dbReference type="PANTHER" id="PTHR33938">
    <property type="entry name" value="FERULOYL ESTERASE B-RELATED"/>
    <property type="match status" value="1"/>
</dbReference>
<keyword evidence="3" id="KW-0479">Metal-binding</keyword>
<feature type="chain" id="PRO_5025710625" description="Carboxylic ester hydrolase" evidence="8">
    <location>
        <begin position="26"/>
        <end position="569"/>
    </location>
</feature>
<dbReference type="Proteomes" id="UP000799770">
    <property type="component" value="Unassembled WGS sequence"/>
</dbReference>
<evidence type="ECO:0000256" key="8">
    <source>
        <dbReference type="RuleBase" id="RU361238"/>
    </source>
</evidence>
<gene>
    <name evidence="9" type="ORF">BDV96DRAFT_567737</name>
</gene>
<dbReference type="AlphaFoldDB" id="A0A6A5ZJP5"/>
<protein>
    <recommendedName>
        <fullName evidence="8">Carboxylic ester hydrolase</fullName>
        <ecNumber evidence="8">3.1.1.-</ecNumber>
    </recommendedName>
</protein>
<evidence type="ECO:0000256" key="5">
    <source>
        <dbReference type="ARBA" id="ARBA00022801"/>
    </source>
</evidence>
<dbReference type="SUPFAM" id="SSF53474">
    <property type="entry name" value="alpha/beta-Hydrolases"/>
    <property type="match status" value="1"/>
</dbReference>
<dbReference type="PANTHER" id="PTHR33938:SF16">
    <property type="entry name" value="CARBOXYLIC ESTER HYDROLASE"/>
    <property type="match status" value="1"/>
</dbReference>